<gene>
    <name evidence="1" type="ORF">AMTR_s00005p00269480</name>
</gene>
<dbReference type="AlphaFoldDB" id="W1PIP7"/>
<evidence type="ECO:0000313" key="2">
    <source>
        <dbReference type="Proteomes" id="UP000017836"/>
    </source>
</evidence>
<organism evidence="1 2">
    <name type="scientific">Amborella trichopoda</name>
    <dbReference type="NCBI Taxonomy" id="13333"/>
    <lineage>
        <taxon>Eukaryota</taxon>
        <taxon>Viridiplantae</taxon>
        <taxon>Streptophyta</taxon>
        <taxon>Embryophyta</taxon>
        <taxon>Tracheophyta</taxon>
        <taxon>Spermatophyta</taxon>
        <taxon>Magnoliopsida</taxon>
        <taxon>Amborellales</taxon>
        <taxon>Amborellaceae</taxon>
        <taxon>Amborella</taxon>
    </lineage>
</organism>
<dbReference type="Gramene" id="ERN06980">
    <property type="protein sequence ID" value="ERN06980"/>
    <property type="gene ID" value="AMTR_s00005p00269480"/>
</dbReference>
<dbReference type="HOGENOM" id="CLU_1404170_0_0_1"/>
<keyword evidence="2" id="KW-1185">Reference proteome</keyword>
<dbReference type="EMBL" id="KI393866">
    <property type="protein sequence ID" value="ERN06980.1"/>
    <property type="molecule type" value="Genomic_DNA"/>
</dbReference>
<protein>
    <submittedName>
        <fullName evidence="1">Uncharacterized protein</fullName>
    </submittedName>
</protein>
<name>W1PIP7_AMBTC</name>
<reference evidence="2" key="1">
    <citation type="journal article" date="2013" name="Science">
        <title>The Amborella genome and the evolution of flowering plants.</title>
        <authorList>
            <consortium name="Amborella Genome Project"/>
        </authorList>
    </citation>
    <scope>NUCLEOTIDE SEQUENCE [LARGE SCALE GENOMIC DNA]</scope>
</reference>
<accession>W1PIP7</accession>
<proteinExistence type="predicted"/>
<sequence>MRHLASFIPRSTCPLYNPPSLSSRLHPPLDLHMVCNQAHHLHQTTAIHFPYLRSLTPLSSTIIPLNANLFWPFTLPLSLASRTSPLPIIVDNASTPSCHPMSTQPHSPSPLILSSPFFPHGPSLLSLRLALHPFAFSTQLISSDCLQSSLVSSAHGSYSPSLPPAPLLPYSSTSVPLAPFLHRIPLPPLYLLSF</sequence>
<evidence type="ECO:0000313" key="1">
    <source>
        <dbReference type="EMBL" id="ERN06980.1"/>
    </source>
</evidence>
<dbReference type="Proteomes" id="UP000017836">
    <property type="component" value="Unassembled WGS sequence"/>
</dbReference>